<evidence type="ECO:0000313" key="2">
    <source>
        <dbReference type="EMBL" id="AKY03527.1"/>
    </source>
</evidence>
<accession>A0A0K1Y8W5</accession>
<feature type="compositionally biased region" description="Basic and acidic residues" evidence="1">
    <location>
        <begin position="1"/>
        <end position="26"/>
    </location>
</feature>
<dbReference type="Proteomes" id="UP000225844">
    <property type="component" value="Segment"/>
</dbReference>
<evidence type="ECO:0000313" key="3">
    <source>
        <dbReference type="Proteomes" id="UP000225844"/>
    </source>
</evidence>
<gene>
    <name evidence="2" type="ORF">SEA_DANZINA_72</name>
</gene>
<evidence type="ECO:0000256" key="1">
    <source>
        <dbReference type="SAM" id="MobiDB-lite"/>
    </source>
</evidence>
<keyword evidence="3" id="KW-1185">Reference proteome</keyword>
<protein>
    <submittedName>
        <fullName evidence="2">Uncharacterized protein</fullName>
    </submittedName>
</protein>
<dbReference type="EMBL" id="KT124228">
    <property type="protein sequence ID" value="AKY03527.1"/>
    <property type="molecule type" value="Genomic_DNA"/>
</dbReference>
<proteinExistence type="predicted"/>
<name>A0A0K1Y8W5_9CAUD</name>
<organism evidence="2 3">
    <name type="scientific">Streptomyces phage Danzina</name>
    <dbReference type="NCBI Taxonomy" id="1690427"/>
    <lineage>
        <taxon>Viruses</taxon>
        <taxon>Duplodnaviria</taxon>
        <taxon>Heunggongvirae</taxon>
        <taxon>Uroviricota</taxon>
        <taxon>Caudoviricetes</taxon>
        <taxon>Arquatrovirinae</taxon>
        <taxon>Likavirus</taxon>
        <taxon>Likavirus danzina</taxon>
    </lineage>
</organism>
<sequence>MRKIRDTETRSVKRDSRRKDKAETLRRKQIRANKAALPVAA</sequence>
<feature type="region of interest" description="Disordered" evidence="1">
    <location>
        <begin position="1"/>
        <end position="41"/>
    </location>
</feature>
<reference evidence="2 3" key="1">
    <citation type="submission" date="2015-06" db="EMBL/GenBank/DDBJ databases">
        <authorList>
            <person name="Zinanti J.F."/>
            <person name="Ahmed T."/>
            <person name="Alvarez G.E."/>
            <person name="Cox E.C."/>
            <person name="Garcia C."/>
            <person name="Layton S.R."/>
            <person name="Bhuiyan S."/>
            <person name="Donegan-Quick R."/>
            <person name="Benjamin R.C."/>
            <person name="Hughes L.E."/>
            <person name="Bradley K.W."/>
            <person name="Asai D.J."/>
            <person name="Bowman C.A."/>
            <person name="Russell D.A."/>
            <person name="Pope W.H."/>
            <person name="Jacobs-Sera D."/>
            <person name="Hendrix R.W."/>
            <person name="Hatfull G.F."/>
        </authorList>
    </citation>
    <scope>NUCLEOTIDE SEQUENCE [LARGE SCALE GENOMIC DNA]</scope>
</reference>